<accession>A0A2S5Y7F4</accession>
<feature type="domain" description="Lantibiotic biosynthesis protein dehydration" evidence="1">
    <location>
        <begin position="2"/>
        <end position="91"/>
    </location>
</feature>
<dbReference type="AlphaFoldDB" id="A0A2S5Y7F4"/>
<dbReference type="OrthoDB" id="9148343at2"/>
<dbReference type="EMBL" id="PSWU01000007">
    <property type="protein sequence ID" value="PPI15402.1"/>
    <property type="molecule type" value="Genomic_DNA"/>
</dbReference>
<name>A0A2S5Y7F4_9MICO</name>
<evidence type="ECO:0000259" key="1">
    <source>
        <dbReference type="Pfam" id="PF13575"/>
    </source>
</evidence>
<gene>
    <name evidence="2" type="ORF">C5C51_06460</name>
</gene>
<protein>
    <submittedName>
        <fullName evidence="2">DUF4135 domain-containing protein</fullName>
    </submittedName>
</protein>
<dbReference type="Pfam" id="PF13575">
    <property type="entry name" value="DUF4135"/>
    <property type="match status" value="1"/>
</dbReference>
<dbReference type="Proteomes" id="UP000237966">
    <property type="component" value="Unassembled WGS sequence"/>
</dbReference>
<organism evidence="2 3">
    <name type="scientific">Rathayibacter toxicus</name>
    <dbReference type="NCBI Taxonomy" id="145458"/>
    <lineage>
        <taxon>Bacteria</taxon>
        <taxon>Bacillati</taxon>
        <taxon>Actinomycetota</taxon>
        <taxon>Actinomycetes</taxon>
        <taxon>Micrococcales</taxon>
        <taxon>Microbacteriaceae</taxon>
        <taxon>Rathayibacter</taxon>
    </lineage>
</organism>
<dbReference type="InterPro" id="IPR025410">
    <property type="entry name" value="Lant_dehyd"/>
</dbReference>
<comment type="caution">
    <text evidence="2">The sequence shown here is derived from an EMBL/GenBank/DDBJ whole genome shotgun (WGS) entry which is preliminary data.</text>
</comment>
<evidence type="ECO:0000313" key="2">
    <source>
        <dbReference type="EMBL" id="PPI15402.1"/>
    </source>
</evidence>
<reference evidence="2 3" key="1">
    <citation type="submission" date="2018-02" db="EMBL/GenBank/DDBJ databases">
        <title>Bacteriophage NCPPB3778 and a type I-E CRISPR drive the evolution of the US Biological Select Agent, Rathayibacter toxicus.</title>
        <authorList>
            <person name="Davis E.W.II."/>
            <person name="Tabima J.F."/>
            <person name="Weisberg A.J."/>
            <person name="Lopes L.D."/>
            <person name="Wiseman M.S."/>
            <person name="Wiseman M.S."/>
            <person name="Pupko T."/>
            <person name="Belcher M.S."/>
            <person name="Sechler A.J."/>
            <person name="Tancos M.A."/>
            <person name="Schroeder B.K."/>
            <person name="Murray T.D."/>
            <person name="Luster D.G."/>
            <person name="Schneider W.L."/>
            <person name="Rogers E."/>
            <person name="Andreote F.D."/>
            <person name="Grunwald N.J."/>
            <person name="Putnam M.L."/>
            <person name="Chang J.H."/>
        </authorList>
    </citation>
    <scope>NUCLEOTIDE SEQUENCE [LARGE SCALE GENOMIC DNA]</scope>
    <source>
        <strain evidence="2 3">FH99</strain>
    </source>
</reference>
<evidence type="ECO:0000313" key="3">
    <source>
        <dbReference type="Proteomes" id="UP000237966"/>
    </source>
</evidence>
<proteinExistence type="predicted"/>
<sequence length="158" mass="18081">MLALAYGLRCNDLHFENIRSTSDGPIILDTKCILHFGPKMRQKRRSPGLIIEGQKATVLGPRILPSWGMSNTVAGPHDITALGNYVHADRQPATRRIEMDGPTPRWVYERRLQNAPMPHQPVPSTMTKYRQIILYSSRVTRVVFWCNRDGILPRYSRT</sequence>